<reference evidence="4" key="1">
    <citation type="submission" date="2022-01" db="EMBL/GenBank/DDBJ databases">
        <title>Collection of gut derived symbiotic bacterial strains cultured from healthy donors.</title>
        <authorList>
            <person name="Lin H."/>
            <person name="Kohout C."/>
            <person name="Waligurski E."/>
            <person name="Pamer E.G."/>
        </authorList>
    </citation>
    <scope>NUCLEOTIDE SEQUENCE</scope>
    <source>
        <strain evidence="4">DFI.1.149</strain>
    </source>
</reference>
<protein>
    <submittedName>
        <fullName evidence="4">Glycosyltransferase</fullName>
        <ecNumber evidence="4">2.4.-.-</ecNumber>
    </submittedName>
</protein>
<dbReference type="Pfam" id="PF00535">
    <property type="entry name" value="Glycos_transf_2"/>
    <property type="match status" value="1"/>
</dbReference>
<dbReference type="Proteomes" id="UP001199750">
    <property type="component" value="Unassembled WGS sequence"/>
</dbReference>
<sequence length="346" mass="40744">MTTSTPKISIIVPVYNTEKYLAQCIESILNQSMSDFELLLIDDGSKDSSGLICDRYAIQDKRIQVFHQTNQGVSTARNYGIDTAQSEWLCFIDSDDYIGPNYLAAFFDCSVLSEDCLNMQGWKLISDIDGKIMKSYSYPDLFVEKHQMKEIFCHYNFLSNSRPAEKLFNKKLLDRISLRFRTDLPVREDAMFVYTYRMHISSVKLISTTEYYYRQAFRRNTLSHKNHPHPVFLTIREELPPLIQKTLGKWELSDTLQGNNIVSYYKNKTCLSILKSLYAYPVPAQERRKVLKVIFNDKAYFDDPCFQTEPLLRLFKNLYHICPIRLYDTLCFIPFHIYYKYVKKMK</sequence>
<dbReference type="EC" id="2.4.-.-" evidence="4"/>
<dbReference type="PANTHER" id="PTHR22916:SF51">
    <property type="entry name" value="GLYCOSYLTRANSFERASE EPSH-RELATED"/>
    <property type="match status" value="1"/>
</dbReference>
<dbReference type="CDD" id="cd00761">
    <property type="entry name" value="Glyco_tranf_GTA_type"/>
    <property type="match status" value="1"/>
</dbReference>
<dbReference type="GO" id="GO:0016758">
    <property type="term" value="F:hexosyltransferase activity"/>
    <property type="evidence" value="ECO:0007669"/>
    <property type="project" value="UniProtKB-ARBA"/>
</dbReference>
<dbReference type="EMBL" id="JAKNDN010000028">
    <property type="protein sequence ID" value="MCG4960962.1"/>
    <property type="molecule type" value="Genomic_DNA"/>
</dbReference>
<organism evidence="4 5">
    <name type="scientific">Odoribacter splanchnicus</name>
    <dbReference type="NCBI Taxonomy" id="28118"/>
    <lineage>
        <taxon>Bacteria</taxon>
        <taxon>Pseudomonadati</taxon>
        <taxon>Bacteroidota</taxon>
        <taxon>Bacteroidia</taxon>
        <taxon>Bacteroidales</taxon>
        <taxon>Odoribacteraceae</taxon>
        <taxon>Odoribacter</taxon>
    </lineage>
</organism>
<dbReference type="AlphaFoldDB" id="A0AAW5CI47"/>
<proteinExistence type="predicted"/>
<dbReference type="RefSeq" id="WP_217773925.1">
    <property type="nucleotide sequence ID" value="NZ_JAHONW010000005.1"/>
</dbReference>
<evidence type="ECO:0000259" key="3">
    <source>
        <dbReference type="Pfam" id="PF00535"/>
    </source>
</evidence>
<evidence type="ECO:0000256" key="1">
    <source>
        <dbReference type="ARBA" id="ARBA00022676"/>
    </source>
</evidence>
<dbReference type="InterPro" id="IPR001173">
    <property type="entry name" value="Glyco_trans_2-like"/>
</dbReference>
<dbReference type="PANTHER" id="PTHR22916">
    <property type="entry name" value="GLYCOSYLTRANSFERASE"/>
    <property type="match status" value="1"/>
</dbReference>
<evidence type="ECO:0000313" key="4">
    <source>
        <dbReference type="EMBL" id="MCG4960962.1"/>
    </source>
</evidence>
<accession>A0AAW5CI47</accession>
<evidence type="ECO:0000313" key="5">
    <source>
        <dbReference type="Proteomes" id="UP001199750"/>
    </source>
</evidence>
<keyword evidence="2 4" id="KW-0808">Transferase</keyword>
<keyword evidence="1 4" id="KW-0328">Glycosyltransferase</keyword>
<gene>
    <name evidence="4" type="ORF">L0P03_14065</name>
</gene>
<evidence type="ECO:0000256" key="2">
    <source>
        <dbReference type="ARBA" id="ARBA00022679"/>
    </source>
</evidence>
<name>A0AAW5CI47_9BACT</name>
<comment type="caution">
    <text evidence="4">The sequence shown here is derived from an EMBL/GenBank/DDBJ whole genome shotgun (WGS) entry which is preliminary data.</text>
</comment>
<feature type="domain" description="Glycosyltransferase 2-like" evidence="3">
    <location>
        <begin position="9"/>
        <end position="105"/>
    </location>
</feature>